<keyword evidence="1" id="KW-0472">Membrane</keyword>
<dbReference type="VEuPathDB" id="VectorBase:ISCW012908"/>
<proteinExistence type="predicted"/>
<dbReference type="EMBL" id="GHJT01010502">
    <property type="protein sequence ID" value="MOY44473.1"/>
    <property type="molecule type" value="Transcribed_RNA"/>
</dbReference>
<accession>A0A4D5S4J8</accession>
<evidence type="ECO:0000313" key="3">
    <source>
        <dbReference type="EMBL" id="MOY44473.1"/>
    </source>
</evidence>
<organism evidence="3">
    <name type="scientific">Ixodes scapularis</name>
    <name type="common">Black-legged tick</name>
    <name type="synonym">Deer tick</name>
    <dbReference type="NCBI Taxonomy" id="6945"/>
    <lineage>
        <taxon>Eukaryota</taxon>
        <taxon>Metazoa</taxon>
        <taxon>Ecdysozoa</taxon>
        <taxon>Arthropoda</taxon>
        <taxon>Chelicerata</taxon>
        <taxon>Arachnida</taxon>
        <taxon>Acari</taxon>
        <taxon>Parasitiformes</taxon>
        <taxon>Ixodida</taxon>
        <taxon>Ixodoidea</taxon>
        <taxon>Ixodidae</taxon>
        <taxon>Ixodinae</taxon>
        <taxon>Ixodes</taxon>
    </lineage>
</organism>
<evidence type="ECO:0000256" key="2">
    <source>
        <dbReference type="SAM" id="SignalP"/>
    </source>
</evidence>
<reference evidence="3" key="1">
    <citation type="submission" date="2019-04" db="EMBL/GenBank/DDBJ databases">
        <title>An insight into the mialome of Ixodes scapularis.</title>
        <authorList>
            <person name="Ribeiro J.M."/>
            <person name="Mather T.N."/>
            <person name="Karim S."/>
        </authorList>
    </citation>
    <scope>NUCLEOTIDE SEQUENCE</scope>
</reference>
<keyword evidence="1" id="KW-1133">Transmembrane helix</keyword>
<feature type="chain" id="PRO_5020021258" description="Secreted protein" evidence="2">
    <location>
        <begin position="17"/>
        <end position="172"/>
    </location>
</feature>
<protein>
    <recommendedName>
        <fullName evidence="4">Secreted protein</fullName>
    </recommendedName>
</protein>
<name>A0A4D5S4J8_IXOSC</name>
<keyword evidence="1" id="KW-0812">Transmembrane</keyword>
<dbReference type="VEuPathDB" id="VectorBase:ISCI012908"/>
<dbReference type="AlphaFoldDB" id="A0A4D5S4J8"/>
<sequence length="172" mass="19398">MPVLALLSTFTALSKSQPDFFSQPCGEGGPITNTHCKTQLSFCTWMYQNFFLCFSGLGRQFFHFLRLFIMLRVESRAIEDRHTNGGRDLSESENIFFFIVLCFAAMLLFGLPFCAIQSGTTSSGVQLLSLKNTRSTNMWMVSFPCCSHTPCSAVDMSFFFFLLASIVDEHDL</sequence>
<evidence type="ECO:0000256" key="1">
    <source>
        <dbReference type="SAM" id="Phobius"/>
    </source>
</evidence>
<feature type="signal peptide" evidence="2">
    <location>
        <begin position="1"/>
        <end position="16"/>
    </location>
</feature>
<feature type="transmembrane region" description="Helical" evidence="1">
    <location>
        <begin position="95"/>
        <end position="118"/>
    </location>
</feature>
<evidence type="ECO:0008006" key="4">
    <source>
        <dbReference type="Google" id="ProtNLM"/>
    </source>
</evidence>
<keyword evidence="2" id="KW-0732">Signal</keyword>